<evidence type="ECO:0000256" key="2">
    <source>
        <dbReference type="ARBA" id="ARBA00022475"/>
    </source>
</evidence>
<dbReference type="GO" id="GO:0005886">
    <property type="term" value="C:plasma membrane"/>
    <property type="evidence" value="ECO:0007669"/>
    <property type="project" value="UniProtKB-SubCell"/>
</dbReference>
<evidence type="ECO:0000256" key="6">
    <source>
        <dbReference type="SAM" id="Phobius"/>
    </source>
</evidence>
<keyword evidence="5 6" id="KW-0472">Membrane</keyword>
<evidence type="ECO:0000259" key="7">
    <source>
        <dbReference type="Pfam" id="PF02687"/>
    </source>
</evidence>
<evidence type="ECO:0000256" key="5">
    <source>
        <dbReference type="ARBA" id="ARBA00023136"/>
    </source>
</evidence>
<dbReference type="InterPro" id="IPR038766">
    <property type="entry name" value="Membrane_comp_ABC_pdt"/>
</dbReference>
<keyword evidence="4 6" id="KW-1133">Transmembrane helix</keyword>
<dbReference type="AlphaFoldDB" id="A0A9Q3SW87"/>
<keyword evidence="2" id="KW-1003">Cell membrane</keyword>
<dbReference type="PANTHER" id="PTHR30287:SF2">
    <property type="entry name" value="BLL1001 PROTEIN"/>
    <property type="match status" value="1"/>
</dbReference>
<dbReference type="RefSeq" id="WP_224143958.1">
    <property type="nucleotide sequence ID" value="NZ_CBCPIF010000001.1"/>
</dbReference>
<feature type="transmembrane region" description="Helical" evidence="6">
    <location>
        <begin position="323"/>
        <end position="347"/>
    </location>
</feature>
<name>A0A9Q3SW87_9LACO</name>
<feature type="domain" description="ABC3 transporter permease C-terminal" evidence="7">
    <location>
        <begin position="236"/>
        <end position="357"/>
    </location>
</feature>
<comment type="subcellular location">
    <subcellularLocation>
        <location evidence="1">Cell membrane</location>
        <topology evidence="1">Multi-pass membrane protein</topology>
    </subcellularLocation>
</comment>
<feature type="transmembrane region" description="Helical" evidence="6">
    <location>
        <begin position="400"/>
        <end position="420"/>
    </location>
</feature>
<feature type="transmembrane region" description="Helical" evidence="6">
    <location>
        <begin position="229"/>
        <end position="258"/>
    </location>
</feature>
<protein>
    <submittedName>
        <fullName evidence="8">ABC transporter permease</fullName>
    </submittedName>
</protein>
<accession>A0A9Q3SW87</accession>
<evidence type="ECO:0000256" key="4">
    <source>
        <dbReference type="ARBA" id="ARBA00022989"/>
    </source>
</evidence>
<evidence type="ECO:0000256" key="1">
    <source>
        <dbReference type="ARBA" id="ARBA00004651"/>
    </source>
</evidence>
<dbReference type="InterPro" id="IPR003838">
    <property type="entry name" value="ABC3_permease_C"/>
</dbReference>
<keyword evidence="3 6" id="KW-0812">Transmembrane</keyword>
<reference evidence="8" key="1">
    <citation type="submission" date="2021-05" db="EMBL/GenBank/DDBJ databases">
        <title>Pangenome of Leuconostoc gelidum warrants species status for Leuconostoc gelidum subsp. gasicomitatum.</title>
        <authorList>
            <person name="Johansson P."/>
            <person name="Sade E."/>
            <person name="Hultman J."/>
            <person name="Auvinen P."/>
            <person name="Bjorkroth J."/>
        </authorList>
    </citation>
    <scope>NUCLEOTIDE SEQUENCE</scope>
    <source>
        <strain evidence="8">A.21.4</strain>
    </source>
</reference>
<evidence type="ECO:0000256" key="3">
    <source>
        <dbReference type="ARBA" id="ARBA00022692"/>
    </source>
</evidence>
<comment type="caution">
    <text evidence="8">The sequence shown here is derived from an EMBL/GenBank/DDBJ whole genome shotgun (WGS) entry which is preliminary data.</text>
</comment>
<feature type="transmembrane region" description="Helical" evidence="6">
    <location>
        <begin position="703"/>
        <end position="724"/>
    </location>
</feature>
<feature type="transmembrane region" description="Helical" evidence="6">
    <location>
        <begin position="279"/>
        <end position="303"/>
    </location>
</feature>
<feature type="transmembrane region" description="Helical" evidence="6">
    <location>
        <begin position="655"/>
        <end position="676"/>
    </location>
</feature>
<feature type="transmembrane region" description="Helical" evidence="6">
    <location>
        <begin position="609"/>
        <end position="634"/>
    </location>
</feature>
<proteinExistence type="predicted"/>
<sequence>MQKIIKSLILGQKAFMVTIAILTFLSSLTMITVLTAYQANVSHYQTAYRTHKLPDILVKQDTQQDVAADLKGLKNVKSVSSAPSLMTQVEGKDKQNITLLLSDDTSHFNVQAPSNHEIVLASYLESTGNFKRGDAIQIGNKNLTVKGFYEDQLLGSPLFKYKQGIVSKTTFNTLVAQKSSQMTQLAFVDLVKKPKNSEKLLSDYHDRLKADLIYDKGYIQKAYTMLPTIVALVIILAAIFLFGICQFVIRFALVSGIAKDRKKIATFKTLGMSGRQVKLAYVSAFLLSNIAGLVVAILASFVTSNLAFKFFWHLNGFTSVKHISLNIVVVLAITLLMLGLSMIIILLSLKETSSISPASAFQDGQSKSNQGKFNFDLTKNSLPLQMGIAFKDYVQKIGHYMTFTLVIGLFVFLSLMIATLNQGFKGHVDSLFGLPKVDVIMRTPDHTIRGEALQQINALTPIKSSGYIQETKVLLKNEVIPVHRYSKIPSEMKVLSGHTPKNQQELLLSSNLIKTLKLKVGQKVHVKTQLSNNTKMTIVGTYQTINNLGKEAYSLVDFDLPMNSTYINLKSTSQKDKLLTGFHRDNVQLTDTSASSKSLITTIQTAVKLLANMILILTLVISGLFVYLVSYLTIETEKRQLALKKMLGFTNVQLKLQYLFRAGFALALGIGLSLILDKFIGSFLLSGLVNLGGLTQFAVQLPLSYDIAIILLLVVESSLIVVFASRRITKIKIGDFL</sequence>
<evidence type="ECO:0000313" key="8">
    <source>
        <dbReference type="EMBL" id="MBZ5961762.1"/>
    </source>
</evidence>
<feature type="domain" description="ABC3 transporter permease C-terminal" evidence="7">
    <location>
        <begin position="613"/>
        <end position="732"/>
    </location>
</feature>
<evidence type="ECO:0000313" key="9">
    <source>
        <dbReference type="Proteomes" id="UP000752647"/>
    </source>
</evidence>
<dbReference type="PANTHER" id="PTHR30287">
    <property type="entry name" value="MEMBRANE COMPONENT OF PREDICTED ABC SUPERFAMILY METABOLITE UPTAKE TRANSPORTER"/>
    <property type="match status" value="1"/>
</dbReference>
<gene>
    <name evidence="8" type="ORF">KIJ12_01040</name>
</gene>
<dbReference type="EMBL" id="JAHBFI010000001">
    <property type="protein sequence ID" value="MBZ5961762.1"/>
    <property type="molecule type" value="Genomic_DNA"/>
</dbReference>
<dbReference type="Pfam" id="PF02687">
    <property type="entry name" value="FtsX"/>
    <property type="match status" value="2"/>
</dbReference>
<dbReference type="Proteomes" id="UP000752647">
    <property type="component" value="Unassembled WGS sequence"/>
</dbReference>
<organism evidence="8 9">
    <name type="scientific">Leuconostoc gasicomitatum</name>
    <dbReference type="NCBI Taxonomy" id="115778"/>
    <lineage>
        <taxon>Bacteria</taxon>
        <taxon>Bacillati</taxon>
        <taxon>Bacillota</taxon>
        <taxon>Bacilli</taxon>
        <taxon>Lactobacillales</taxon>
        <taxon>Lactobacillaceae</taxon>
        <taxon>Leuconostoc</taxon>
        <taxon>Leuconostoc gelidum group</taxon>
    </lineage>
</organism>